<name>A0A346PN81_9EURY</name>
<organism evidence="2 3">
    <name type="scientific">Natrarchaeobaculum sulfurireducens</name>
    <dbReference type="NCBI Taxonomy" id="2044521"/>
    <lineage>
        <taxon>Archaea</taxon>
        <taxon>Methanobacteriati</taxon>
        <taxon>Methanobacteriota</taxon>
        <taxon>Stenosarchaea group</taxon>
        <taxon>Halobacteria</taxon>
        <taxon>Halobacteriales</taxon>
        <taxon>Natrialbaceae</taxon>
        <taxon>Natrarchaeobaculum</taxon>
    </lineage>
</organism>
<dbReference type="KEGG" id="nag:AArcMg_0958"/>
<dbReference type="OrthoDB" id="205437at2157"/>
<dbReference type="Proteomes" id="UP000258613">
    <property type="component" value="Chromosome"/>
</dbReference>
<gene>
    <name evidence="2" type="ORF">AArcMg_0958</name>
</gene>
<keyword evidence="3" id="KW-1185">Reference proteome</keyword>
<feature type="compositionally biased region" description="Polar residues" evidence="1">
    <location>
        <begin position="1"/>
        <end position="10"/>
    </location>
</feature>
<evidence type="ECO:0000313" key="3">
    <source>
        <dbReference type="Proteomes" id="UP000258613"/>
    </source>
</evidence>
<accession>A0A346PN81</accession>
<sequence>MATTQAQLKTVTDAPANDQQDDIDLNALVAQTTSNTDALPDWDVHNAACKATRDTLERVTTGAI</sequence>
<dbReference type="RefSeq" id="WP_117367740.1">
    <property type="nucleotide sequence ID" value="NZ_CP027033.1"/>
</dbReference>
<protein>
    <submittedName>
        <fullName evidence="2">Uncharacterized protein</fullName>
    </submittedName>
</protein>
<feature type="region of interest" description="Disordered" evidence="1">
    <location>
        <begin position="1"/>
        <end position="22"/>
    </location>
</feature>
<dbReference type="GeneID" id="37641454"/>
<dbReference type="EMBL" id="CP027033">
    <property type="protein sequence ID" value="AXR80976.1"/>
    <property type="molecule type" value="Genomic_DNA"/>
</dbReference>
<evidence type="ECO:0000256" key="1">
    <source>
        <dbReference type="SAM" id="MobiDB-lite"/>
    </source>
</evidence>
<proteinExistence type="predicted"/>
<dbReference type="AlphaFoldDB" id="A0A346PN81"/>
<reference evidence="3" key="1">
    <citation type="submission" date="2018-02" db="EMBL/GenBank/DDBJ databases">
        <title>Phenotypic and genomic properties of facultatively anaerobic sulfur-reducing natronoarchaea from hypersaline soda lakes.</title>
        <authorList>
            <person name="Sorokin D.Y."/>
            <person name="Kublanov I.V."/>
            <person name="Roman P."/>
            <person name="Sinninghe Damste J.S."/>
            <person name="Golyshin P.N."/>
            <person name="Rojo D."/>
            <person name="Ciordia S."/>
            <person name="Mena M.D.C."/>
            <person name="Ferrer M."/>
            <person name="Messina E."/>
            <person name="Smedile F."/>
            <person name="La Spada G."/>
            <person name="La Cono V."/>
            <person name="Yakimov M.M."/>
        </authorList>
    </citation>
    <scope>NUCLEOTIDE SEQUENCE [LARGE SCALE GENOMIC DNA]</scope>
    <source>
        <strain evidence="3">AArc-Mg</strain>
    </source>
</reference>
<evidence type="ECO:0000313" key="2">
    <source>
        <dbReference type="EMBL" id="AXR80976.1"/>
    </source>
</evidence>